<reference evidence="3" key="1">
    <citation type="journal article" date="2013" name="Nat. Genet.">
        <title>The draft genomes of soft-shell turtle and green sea turtle yield insights into the development and evolution of the turtle-specific body plan.</title>
        <authorList>
            <person name="Wang Z."/>
            <person name="Pascual-Anaya J."/>
            <person name="Zadissa A."/>
            <person name="Li W."/>
            <person name="Niimura Y."/>
            <person name="Huang Z."/>
            <person name="Li C."/>
            <person name="White S."/>
            <person name="Xiong Z."/>
            <person name="Fang D."/>
            <person name="Wang B."/>
            <person name="Ming Y."/>
            <person name="Chen Y."/>
            <person name="Zheng Y."/>
            <person name="Kuraku S."/>
            <person name="Pignatelli M."/>
            <person name="Herrero J."/>
            <person name="Beal K."/>
            <person name="Nozawa M."/>
            <person name="Li Q."/>
            <person name="Wang J."/>
            <person name="Zhang H."/>
            <person name="Yu L."/>
            <person name="Shigenobu S."/>
            <person name="Wang J."/>
            <person name="Liu J."/>
            <person name="Flicek P."/>
            <person name="Searle S."/>
            <person name="Wang J."/>
            <person name="Kuratani S."/>
            <person name="Yin Y."/>
            <person name="Aken B."/>
            <person name="Zhang G."/>
            <person name="Irie N."/>
        </authorList>
    </citation>
    <scope>NUCLEOTIDE SEQUENCE [LARGE SCALE GENOMIC DNA]</scope>
</reference>
<dbReference type="Proteomes" id="UP000031443">
    <property type="component" value="Unassembled WGS sequence"/>
</dbReference>
<dbReference type="Pfam" id="PF15172">
    <property type="entry name" value="Prolactin_RP"/>
    <property type="match status" value="1"/>
</dbReference>
<dbReference type="PANTHER" id="PTHR17206:SF0">
    <property type="entry name" value="PRRP PROTEIN"/>
    <property type="match status" value="1"/>
</dbReference>
<dbReference type="InterPro" id="IPR026194">
    <property type="entry name" value="PrRP"/>
</dbReference>
<evidence type="ECO:0000256" key="1">
    <source>
        <dbReference type="SAM" id="MobiDB-lite"/>
    </source>
</evidence>
<evidence type="ECO:0000313" key="2">
    <source>
        <dbReference type="EMBL" id="EMP28688.1"/>
    </source>
</evidence>
<proteinExistence type="predicted"/>
<name>M7B945_CHEMY</name>
<dbReference type="AlphaFoldDB" id="M7B945"/>
<feature type="region of interest" description="Disordered" evidence="1">
    <location>
        <begin position="35"/>
        <end position="54"/>
    </location>
</feature>
<dbReference type="EMBL" id="KB561456">
    <property type="protein sequence ID" value="EMP28688.1"/>
    <property type="molecule type" value="Genomic_DNA"/>
</dbReference>
<gene>
    <name evidence="2" type="ORF">UY3_14212</name>
</gene>
<dbReference type="GO" id="GO:0005179">
    <property type="term" value="F:hormone activity"/>
    <property type="evidence" value="ECO:0007669"/>
    <property type="project" value="InterPro"/>
</dbReference>
<dbReference type="STRING" id="8469.M7B945"/>
<accession>M7B945</accession>
<evidence type="ECO:0000313" key="3">
    <source>
        <dbReference type="Proteomes" id="UP000031443"/>
    </source>
</evidence>
<keyword evidence="3" id="KW-1185">Reference proteome</keyword>
<sequence length="109" mass="12032">MLDKDVEGDPEDSSEVRDACSQELFSTLKEAIQSQQSDLGAAQTGEEVPGPEIDPFWYVGRGVRPIGRFGKRQLRSSHKSLRPGISSLELTVDALQEQAALDAEDDGWW</sequence>
<organism evidence="2 3">
    <name type="scientific">Chelonia mydas</name>
    <name type="common">Green sea-turtle</name>
    <name type="synonym">Chelonia agassizi</name>
    <dbReference type="NCBI Taxonomy" id="8469"/>
    <lineage>
        <taxon>Eukaryota</taxon>
        <taxon>Metazoa</taxon>
        <taxon>Chordata</taxon>
        <taxon>Craniata</taxon>
        <taxon>Vertebrata</taxon>
        <taxon>Euteleostomi</taxon>
        <taxon>Archelosauria</taxon>
        <taxon>Testudinata</taxon>
        <taxon>Testudines</taxon>
        <taxon>Cryptodira</taxon>
        <taxon>Durocryptodira</taxon>
        <taxon>Americhelydia</taxon>
        <taxon>Chelonioidea</taxon>
        <taxon>Cheloniidae</taxon>
        <taxon>Chelonia</taxon>
    </lineage>
</organism>
<protein>
    <submittedName>
        <fullName evidence="2">Uncharacterized protein</fullName>
    </submittedName>
</protein>
<dbReference type="PANTHER" id="PTHR17206">
    <property type="entry name" value="PROLACTIN-RELEASING PEPTIDE"/>
    <property type="match status" value="1"/>
</dbReference>